<organism evidence="2 3">
    <name type="scientific">Chara braunii</name>
    <name type="common">Braun's stonewort</name>
    <dbReference type="NCBI Taxonomy" id="69332"/>
    <lineage>
        <taxon>Eukaryota</taxon>
        <taxon>Viridiplantae</taxon>
        <taxon>Streptophyta</taxon>
        <taxon>Charophyceae</taxon>
        <taxon>Charales</taxon>
        <taxon>Characeae</taxon>
        <taxon>Chara</taxon>
    </lineage>
</organism>
<dbReference type="PANTHER" id="PTHR38847:SF1">
    <property type="entry name" value="PSEUDOURIDINE SYNTHASE RSUA_RLUA-LIKE DOMAIN-CONTAINING PROTEIN"/>
    <property type="match status" value="1"/>
</dbReference>
<dbReference type="STRING" id="69332.A0A388L9T0"/>
<gene>
    <name evidence="2" type="ORF">CBR_g28785</name>
</gene>
<keyword evidence="3" id="KW-1185">Reference proteome</keyword>
<dbReference type="EMBL" id="BFEA01000310">
    <property type="protein sequence ID" value="GBG79070.1"/>
    <property type="molecule type" value="Genomic_DNA"/>
</dbReference>
<feature type="signal peptide" evidence="1">
    <location>
        <begin position="1"/>
        <end position="26"/>
    </location>
</feature>
<comment type="caution">
    <text evidence="2">The sequence shown here is derived from an EMBL/GenBank/DDBJ whole genome shotgun (WGS) entry which is preliminary data.</text>
</comment>
<protein>
    <submittedName>
        <fullName evidence="2">Uncharacterized protein</fullName>
    </submittedName>
</protein>
<dbReference type="InterPro" id="IPR025649">
    <property type="entry name" value="DUF4360"/>
</dbReference>
<proteinExistence type="predicted"/>
<accession>A0A388L9T0</accession>
<dbReference type="PANTHER" id="PTHR38847">
    <property type="match status" value="1"/>
</dbReference>
<evidence type="ECO:0000313" key="3">
    <source>
        <dbReference type="Proteomes" id="UP000265515"/>
    </source>
</evidence>
<dbReference type="OrthoDB" id="152248at2759"/>
<sequence length="200" mass="21753">MALFVLRTAALTALLLLAASARPARALGRQPEVPLTSVTYSGTGCSWDNTNYVLSQDYRIVTILFGGLLVTTDGSLPDRRKTCQVSFELDVPDGWCSAVPKVTGRGFADVEAGSKIIYEFIYYLSGQPGTDSVRRIIKGPAKRIVEFRQHFSPIVRSQSNGAVILNVKIVATAEGSKATNIGDSDDDKFRLGLSFKWKSC</sequence>
<evidence type="ECO:0000313" key="2">
    <source>
        <dbReference type="EMBL" id="GBG79070.1"/>
    </source>
</evidence>
<dbReference type="Gramene" id="GBG79070">
    <property type="protein sequence ID" value="GBG79070"/>
    <property type="gene ID" value="CBR_g28785"/>
</dbReference>
<dbReference type="AlphaFoldDB" id="A0A388L9T0"/>
<reference evidence="2 3" key="1">
    <citation type="journal article" date="2018" name="Cell">
        <title>The Chara Genome: Secondary Complexity and Implications for Plant Terrestrialization.</title>
        <authorList>
            <person name="Nishiyama T."/>
            <person name="Sakayama H."/>
            <person name="Vries J.D."/>
            <person name="Buschmann H."/>
            <person name="Saint-Marcoux D."/>
            <person name="Ullrich K.K."/>
            <person name="Haas F.B."/>
            <person name="Vanderstraeten L."/>
            <person name="Becker D."/>
            <person name="Lang D."/>
            <person name="Vosolsobe S."/>
            <person name="Rombauts S."/>
            <person name="Wilhelmsson P.K.I."/>
            <person name="Janitza P."/>
            <person name="Kern R."/>
            <person name="Heyl A."/>
            <person name="Rumpler F."/>
            <person name="Villalobos L.I.A.C."/>
            <person name="Clay J.M."/>
            <person name="Skokan R."/>
            <person name="Toyoda A."/>
            <person name="Suzuki Y."/>
            <person name="Kagoshima H."/>
            <person name="Schijlen E."/>
            <person name="Tajeshwar N."/>
            <person name="Catarino B."/>
            <person name="Hetherington A.J."/>
            <person name="Saltykova A."/>
            <person name="Bonnot C."/>
            <person name="Breuninger H."/>
            <person name="Symeonidi A."/>
            <person name="Radhakrishnan G.V."/>
            <person name="Van Nieuwerburgh F."/>
            <person name="Deforce D."/>
            <person name="Chang C."/>
            <person name="Karol K.G."/>
            <person name="Hedrich R."/>
            <person name="Ulvskov P."/>
            <person name="Glockner G."/>
            <person name="Delwiche C.F."/>
            <person name="Petrasek J."/>
            <person name="Van de Peer Y."/>
            <person name="Friml J."/>
            <person name="Beilby M."/>
            <person name="Dolan L."/>
            <person name="Kohara Y."/>
            <person name="Sugano S."/>
            <person name="Fujiyama A."/>
            <person name="Delaux P.-M."/>
            <person name="Quint M."/>
            <person name="TheiBen G."/>
            <person name="Hagemann M."/>
            <person name="Harholt J."/>
            <person name="Dunand C."/>
            <person name="Zachgo S."/>
            <person name="Langdale J."/>
            <person name="Maumus F."/>
            <person name="Straeten D.V.D."/>
            <person name="Gould S.B."/>
            <person name="Rensing S.A."/>
        </authorList>
    </citation>
    <scope>NUCLEOTIDE SEQUENCE [LARGE SCALE GENOMIC DNA]</scope>
    <source>
        <strain evidence="2 3">S276</strain>
    </source>
</reference>
<name>A0A388L9T0_CHABU</name>
<evidence type="ECO:0000256" key="1">
    <source>
        <dbReference type="SAM" id="SignalP"/>
    </source>
</evidence>
<feature type="chain" id="PRO_5017347909" evidence="1">
    <location>
        <begin position="27"/>
        <end position="200"/>
    </location>
</feature>
<dbReference type="Pfam" id="PF14273">
    <property type="entry name" value="DUF4360"/>
    <property type="match status" value="1"/>
</dbReference>
<dbReference type="Proteomes" id="UP000265515">
    <property type="component" value="Unassembled WGS sequence"/>
</dbReference>
<keyword evidence="1" id="KW-0732">Signal</keyword>